<proteinExistence type="predicted"/>
<name>A0ABU6YJW9_9FABA</name>
<evidence type="ECO:0000313" key="1">
    <source>
        <dbReference type="EMBL" id="MED6210692.1"/>
    </source>
</evidence>
<protein>
    <submittedName>
        <fullName evidence="1">Uncharacterized protein</fullName>
    </submittedName>
</protein>
<gene>
    <name evidence="1" type="ORF">PIB30_066516</name>
</gene>
<comment type="caution">
    <text evidence="1">The sequence shown here is derived from an EMBL/GenBank/DDBJ whole genome shotgun (WGS) entry which is preliminary data.</text>
</comment>
<evidence type="ECO:0000313" key="2">
    <source>
        <dbReference type="Proteomes" id="UP001341840"/>
    </source>
</evidence>
<feature type="non-terminal residue" evidence="1">
    <location>
        <position position="153"/>
    </location>
</feature>
<sequence length="153" mass="17307">MSRVFGFRVEKLQELGKNEVRRWRSSVVPPPSDFYFKLPARDMRPFLFHSNLYFTGAPPRAPSSTNSPTLDITTDLLYDKCYVENIQGDVYLLVLHKMSYIGGITGHNPVLCVLVLGLALIQEQHQGQIFLSVDVLANQGQSWSKNDSHLQLA</sequence>
<dbReference type="Proteomes" id="UP001341840">
    <property type="component" value="Unassembled WGS sequence"/>
</dbReference>
<accession>A0ABU6YJW9</accession>
<dbReference type="EMBL" id="JASCZI010242335">
    <property type="protein sequence ID" value="MED6210692.1"/>
    <property type="molecule type" value="Genomic_DNA"/>
</dbReference>
<keyword evidence="2" id="KW-1185">Reference proteome</keyword>
<organism evidence="1 2">
    <name type="scientific">Stylosanthes scabra</name>
    <dbReference type="NCBI Taxonomy" id="79078"/>
    <lineage>
        <taxon>Eukaryota</taxon>
        <taxon>Viridiplantae</taxon>
        <taxon>Streptophyta</taxon>
        <taxon>Embryophyta</taxon>
        <taxon>Tracheophyta</taxon>
        <taxon>Spermatophyta</taxon>
        <taxon>Magnoliopsida</taxon>
        <taxon>eudicotyledons</taxon>
        <taxon>Gunneridae</taxon>
        <taxon>Pentapetalae</taxon>
        <taxon>rosids</taxon>
        <taxon>fabids</taxon>
        <taxon>Fabales</taxon>
        <taxon>Fabaceae</taxon>
        <taxon>Papilionoideae</taxon>
        <taxon>50 kb inversion clade</taxon>
        <taxon>dalbergioids sensu lato</taxon>
        <taxon>Dalbergieae</taxon>
        <taxon>Pterocarpus clade</taxon>
        <taxon>Stylosanthes</taxon>
    </lineage>
</organism>
<reference evidence="1 2" key="1">
    <citation type="journal article" date="2023" name="Plants (Basel)">
        <title>Bridging the Gap: Combining Genomics and Transcriptomics Approaches to Understand Stylosanthes scabra, an Orphan Legume from the Brazilian Caatinga.</title>
        <authorList>
            <person name="Ferreira-Neto J.R.C."/>
            <person name="da Silva M.D."/>
            <person name="Binneck E."/>
            <person name="de Melo N.F."/>
            <person name="da Silva R.H."/>
            <person name="de Melo A.L.T.M."/>
            <person name="Pandolfi V."/>
            <person name="Bustamante F.O."/>
            <person name="Brasileiro-Vidal A.C."/>
            <person name="Benko-Iseppon A.M."/>
        </authorList>
    </citation>
    <scope>NUCLEOTIDE SEQUENCE [LARGE SCALE GENOMIC DNA]</scope>
    <source>
        <tissue evidence="1">Leaves</tissue>
    </source>
</reference>